<feature type="region of interest" description="Disordered" evidence="1">
    <location>
        <begin position="1"/>
        <end position="47"/>
    </location>
</feature>
<dbReference type="AlphaFoldDB" id="A0A8H7ZWV2"/>
<gene>
    <name evidence="2" type="ORF">BJ554DRAFT_6962</name>
</gene>
<protein>
    <submittedName>
        <fullName evidence="2">Uncharacterized protein</fullName>
    </submittedName>
</protein>
<keyword evidence="3" id="KW-1185">Reference proteome</keyword>
<feature type="compositionally biased region" description="Gly residues" evidence="1">
    <location>
        <begin position="23"/>
        <end position="34"/>
    </location>
</feature>
<feature type="non-terminal residue" evidence="2">
    <location>
        <position position="126"/>
    </location>
</feature>
<evidence type="ECO:0000313" key="2">
    <source>
        <dbReference type="EMBL" id="KAG5460934.1"/>
    </source>
</evidence>
<name>A0A8H7ZWV2_9FUNG</name>
<comment type="caution">
    <text evidence="2">The sequence shown here is derived from an EMBL/GenBank/DDBJ whole genome shotgun (WGS) entry which is preliminary data.</text>
</comment>
<evidence type="ECO:0000256" key="1">
    <source>
        <dbReference type="SAM" id="MobiDB-lite"/>
    </source>
</evidence>
<accession>A0A8H7ZWV2</accession>
<proteinExistence type="predicted"/>
<feature type="compositionally biased region" description="Low complexity" evidence="1">
    <location>
        <begin position="1"/>
        <end position="22"/>
    </location>
</feature>
<sequence>ARASRSSSFSSRGRGSRSPEAGSGLGGGTGGCADRGGAPADHVVDDERWRPLFPRNLAVLGGRQRGGGRPAAAIVTARTAEPSLGLLLSLLRFLSGCEAAEAADAAPLAEPSRALAGGVSGTGGAI</sequence>
<dbReference type="Proteomes" id="UP000673691">
    <property type="component" value="Unassembled WGS sequence"/>
</dbReference>
<evidence type="ECO:0000313" key="3">
    <source>
        <dbReference type="Proteomes" id="UP000673691"/>
    </source>
</evidence>
<organism evidence="2 3">
    <name type="scientific">Olpidium bornovanus</name>
    <dbReference type="NCBI Taxonomy" id="278681"/>
    <lineage>
        <taxon>Eukaryota</taxon>
        <taxon>Fungi</taxon>
        <taxon>Fungi incertae sedis</taxon>
        <taxon>Olpidiomycota</taxon>
        <taxon>Olpidiomycotina</taxon>
        <taxon>Olpidiomycetes</taxon>
        <taxon>Olpidiales</taxon>
        <taxon>Olpidiaceae</taxon>
        <taxon>Olpidium</taxon>
    </lineage>
</organism>
<dbReference type="EMBL" id="JAEFCI010004468">
    <property type="protein sequence ID" value="KAG5460934.1"/>
    <property type="molecule type" value="Genomic_DNA"/>
</dbReference>
<feature type="non-terminal residue" evidence="2">
    <location>
        <position position="1"/>
    </location>
</feature>
<reference evidence="2 3" key="1">
    <citation type="journal article" name="Sci. Rep.">
        <title>Genome-scale phylogenetic analyses confirm Olpidium as the closest living zoosporic fungus to the non-flagellated, terrestrial fungi.</title>
        <authorList>
            <person name="Chang Y."/>
            <person name="Rochon D."/>
            <person name="Sekimoto S."/>
            <person name="Wang Y."/>
            <person name="Chovatia M."/>
            <person name="Sandor L."/>
            <person name="Salamov A."/>
            <person name="Grigoriev I.V."/>
            <person name="Stajich J.E."/>
            <person name="Spatafora J.W."/>
        </authorList>
    </citation>
    <scope>NUCLEOTIDE SEQUENCE [LARGE SCALE GENOMIC DNA]</scope>
    <source>
        <strain evidence="2">S191</strain>
    </source>
</reference>